<dbReference type="InterPro" id="IPR001119">
    <property type="entry name" value="SLH_dom"/>
</dbReference>
<feature type="domain" description="SLH" evidence="1">
    <location>
        <begin position="1106"/>
        <end position="1169"/>
    </location>
</feature>
<dbReference type="InterPro" id="IPR051465">
    <property type="entry name" value="Cell_Envelope_Struct_Comp"/>
</dbReference>
<dbReference type="Proteomes" id="UP001174205">
    <property type="component" value="Unassembled WGS sequence"/>
</dbReference>
<comment type="caution">
    <text evidence="2">The sequence shown here is derived from an EMBL/GenBank/DDBJ whole genome shotgun (WGS) entry which is preliminary data.</text>
</comment>
<feature type="domain" description="SLH" evidence="1">
    <location>
        <begin position="1240"/>
        <end position="1312"/>
    </location>
</feature>
<dbReference type="EMBL" id="JAROCD010000010">
    <property type="protein sequence ID" value="MDN4603712.1"/>
    <property type="molecule type" value="Genomic_DNA"/>
</dbReference>
<organism evidence="2 3">
    <name type="scientific">Paenibacillus vandeheii</name>
    <dbReference type="NCBI Taxonomy" id="3035917"/>
    <lineage>
        <taxon>Bacteria</taxon>
        <taxon>Bacillati</taxon>
        <taxon>Bacillota</taxon>
        <taxon>Bacilli</taxon>
        <taxon>Bacillales</taxon>
        <taxon>Paenibacillaceae</taxon>
        <taxon>Paenibacillus</taxon>
    </lineage>
</organism>
<feature type="domain" description="SLH" evidence="1">
    <location>
        <begin position="1171"/>
        <end position="1234"/>
    </location>
</feature>
<reference evidence="2" key="1">
    <citation type="submission" date="2023-03" db="EMBL/GenBank/DDBJ databases">
        <title>MT1 and MT2 Draft Genomes of Novel Species.</title>
        <authorList>
            <person name="Venkateswaran K."/>
        </authorList>
    </citation>
    <scope>NUCLEOTIDE SEQUENCE</scope>
    <source>
        <strain evidence="2">F6_3S_P_1C</strain>
    </source>
</reference>
<dbReference type="PANTHER" id="PTHR43308">
    <property type="entry name" value="OUTER MEMBRANE PROTEIN ALPHA-RELATED"/>
    <property type="match status" value="1"/>
</dbReference>
<dbReference type="InterPro" id="IPR013783">
    <property type="entry name" value="Ig-like_fold"/>
</dbReference>
<proteinExistence type="predicted"/>
<gene>
    <name evidence="2" type="ORF">P5G61_20885</name>
</gene>
<keyword evidence="3" id="KW-1185">Reference proteome</keyword>
<dbReference type="RefSeq" id="WP_301248327.1">
    <property type="nucleotide sequence ID" value="NZ_JAROCD010000010.1"/>
</dbReference>
<dbReference type="Pfam" id="PF00395">
    <property type="entry name" value="SLH"/>
    <property type="match status" value="3"/>
</dbReference>
<accession>A0ABT8JFE6</accession>
<name>A0ABT8JFE6_9BACL</name>
<sequence>MQQKKRPLAWIMLVAMVFSLFPQGLFGGAVASAADGDTTGSNAYTTYFTPDLRTLRETAALAIVPDATKAFLTRSNAYTTSTSSITITGSYAFVSNTSLKVKVEQLNLVTSGSESKWVADSTKSITTAVTADPSGNNKFTANSLNLFPGFNRITFLGNQGSVERSDTFYVLYDQAPFIESFQVYTDSSATGGNKSYNLNEGSNTVVDTQRVSIQGKVQNSTLVSVKVNGGDEINASMLQDGSFFLPQLALKAGLNNLKFKISSASNAIETERSIYYFDKDQPFTDLKVQLGGQDKSILGSNPTFTGTSQTTATLTGQVLLPYSASAQPFSPTNGEITLSNGNLTQPANFIFTATPEDEILITGADGVTIEYRLVKFKVTTPYNLELDGANPKKDQTLRLRLAYGNFSAGYNASYTYSAGAQDITEIYYLPDYKEGEVIDSKAKLDGTKLQNNDFYILVESSEQISGELKGEYLPTGTTKLTIDGNVDGPDGLPANQKVYKISGFLGGEQQVRFYYGSPTNLPKVVKISYVTASSIYVESLQNGQTYTFNSKKNDQKLTLKGRFIGFKTIGGTNFVAEVIVNGKKFTTTDKFPEDDGTFSVNLPVLKQGPIVYGENTILIRATDEDANKLPITISTTLKINVIDQNQSTVTSFMPTLIPKDSRQQFLNKPITQYEDEEMKRIFSVTPEFAFKEDKYVTSEENYDLVINGGGAEIVNVYFGSDKIFTKELTTTTIFEVNQPSTSGLPSYDITGNSDLFIARIQNLKFDAPGTHVYTLELINSTGARTTQRLEIVREPSSYRILSPQPTVGSKIVVNKNFVRFDIEAEGATQVLVGKEPAVKRTDMNNRFVLDYVGLKPDKDNAIKIQIIRDGGTINDTINVYYTSAIAIDSQYMAPKVASKYTVFNKNVMLSFPKGTVLQSTTTSGMVKFYPDNKLLFGIADPKDGVVERKNDYGNVIGVNTDDRSTNGASVIRIPTELSSFFASVINTANFTQVSDIYWINGGLGELGDRGTNGYKAGTNGITPYSIDGEFTRYAQERILTPSQRGTLTLSYDPTIVDDVGSTITVYRYSDDSNVGKWVSIGGVVDTKGHTITVPFDEFGYYKVMKQSQSYPDITNHPWARNLLNAMYSKGIMNPLRTNAFGADDQTTRGEFATLLVRGMDIPLVKTTKTTFTDVSENTKSDRWTFEAIETAARAGIVQGLSDGFFGPDQPVTREQAAVMIARAMNAKLAANDSKLSATLAKSFLDSSSIDFYARPAIVAVTKAKIMEGSPVTIPGATKPQYQFNPKGNMTRAEAAKIAVELLKKSTKLFPKTLS</sequence>
<evidence type="ECO:0000313" key="2">
    <source>
        <dbReference type="EMBL" id="MDN4603712.1"/>
    </source>
</evidence>
<evidence type="ECO:0000259" key="1">
    <source>
        <dbReference type="PROSITE" id="PS51272"/>
    </source>
</evidence>
<dbReference type="PANTHER" id="PTHR43308:SF5">
    <property type="entry name" value="S-LAYER PROTEIN _ PEPTIDOGLYCAN ENDO-BETA-N-ACETYLGLUCOSAMINIDASE"/>
    <property type="match status" value="1"/>
</dbReference>
<protein>
    <submittedName>
        <fullName evidence="2">S-layer homology domain-containing protein</fullName>
    </submittedName>
</protein>
<dbReference type="PROSITE" id="PS51272">
    <property type="entry name" value="SLH"/>
    <property type="match status" value="3"/>
</dbReference>
<evidence type="ECO:0000313" key="3">
    <source>
        <dbReference type="Proteomes" id="UP001174205"/>
    </source>
</evidence>
<dbReference type="Gene3D" id="2.60.40.10">
    <property type="entry name" value="Immunoglobulins"/>
    <property type="match status" value="1"/>
</dbReference>